<dbReference type="InterPro" id="IPR036388">
    <property type="entry name" value="WH-like_DNA-bd_sf"/>
</dbReference>
<dbReference type="PANTHER" id="PTHR35807">
    <property type="entry name" value="TRANSCRIPTIONAL REGULATOR REDD-RELATED"/>
    <property type="match status" value="1"/>
</dbReference>
<feature type="domain" description="OmpR/PhoB-type" evidence="6">
    <location>
        <begin position="24"/>
        <end position="129"/>
    </location>
</feature>
<dbReference type="CDD" id="cd15831">
    <property type="entry name" value="BTAD"/>
    <property type="match status" value="1"/>
</dbReference>
<comment type="similarity">
    <text evidence="1">Belongs to the AfsR/DnrI/RedD regulatory family.</text>
</comment>
<accession>A0A1H4XKK4</accession>
<dbReference type="STRING" id="208445.SAMN04489727_6233"/>
<dbReference type="SMART" id="SM01043">
    <property type="entry name" value="BTAD"/>
    <property type="match status" value="1"/>
</dbReference>
<evidence type="ECO:0000256" key="2">
    <source>
        <dbReference type="ARBA" id="ARBA00023015"/>
    </source>
</evidence>
<dbReference type="PROSITE" id="PS51755">
    <property type="entry name" value="OMPR_PHOB"/>
    <property type="match status" value="1"/>
</dbReference>
<protein>
    <submittedName>
        <fullName evidence="7">DNA-binding transcriptional activator of the SARP family</fullName>
    </submittedName>
</protein>
<dbReference type="SUPFAM" id="SSF48452">
    <property type="entry name" value="TPR-like"/>
    <property type="match status" value="1"/>
</dbReference>
<evidence type="ECO:0000313" key="8">
    <source>
        <dbReference type="Proteomes" id="UP000199622"/>
    </source>
</evidence>
<dbReference type="AlphaFoldDB" id="A0A1H4XKK4"/>
<reference evidence="8" key="1">
    <citation type="submission" date="2016-10" db="EMBL/GenBank/DDBJ databases">
        <authorList>
            <person name="Varghese N."/>
            <person name="Submissions S."/>
        </authorList>
    </citation>
    <scope>NUCLEOTIDE SEQUENCE [LARGE SCALE GENOMIC DNA]</scope>
    <source>
        <strain evidence="8">DSM 44544</strain>
    </source>
</reference>
<dbReference type="GO" id="GO:0000160">
    <property type="term" value="P:phosphorelay signal transduction system"/>
    <property type="evidence" value="ECO:0007669"/>
    <property type="project" value="InterPro"/>
</dbReference>
<dbReference type="Pfam" id="PF03704">
    <property type="entry name" value="BTAD"/>
    <property type="match status" value="1"/>
</dbReference>
<dbReference type="Pfam" id="PF00486">
    <property type="entry name" value="Trans_reg_C"/>
    <property type="match status" value="1"/>
</dbReference>
<dbReference type="Gene3D" id="1.10.10.10">
    <property type="entry name" value="Winged helix-like DNA-binding domain superfamily/Winged helix DNA-binding domain"/>
    <property type="match status" value="1"/>
</dbReference>
<dbReference type="InterPro" id="IPR001867">
    <property type="entry name" value="OmpR/PhoB-type_DNA-bd"/>
</dbReference>
<dbReference type="GO" id="GO:0003677">
    <property type="term" value="F:DNA binding"/>
    <property type="evidence" value="ECO:0007669"/>
    <property type="project" value="UniProtKB-UniRule"/>
</dbReference>
<gene>
    <name evidence="7" type="ORF">SAMN04489727_6233</name>
</gene>
<dbReference type="Gene3D" id="1.25.40.10">
    <property type="entry name" value="Tetratricopeptide repeat domain"/>
    <property type="match status" value="1"/>
</dbReference>
<keyword evidence="4" id="KW-0804">Transcription</keyword>
<evidence type="ECO:0000256" key="4">
    <source>
        <dbReference type="ARBA" id="ARBA00023163"/>
    </source>
</evidence>
<sequence length="287" mass="32493">MLPRWDRADGRWRTHWGRRAGQIRSTRTPEGTEMDYQILGQLQVGGRPGVSAPRARKIETLLAVLLVKRNQVATTEHLIGELWGEHPPARASAALYVYVSQLRKLLRGTGDDAEDSPVVTSPRGYSLVVTDGELDADRFTRRYERGRALYWDRNYKEAAKVLREAANLWRGEAFGGFTDSPDVQAYATLLEESRLECLELLMETELLIGRHREVVGQLSALAKEHTLRETFYEYLMTALLRSNRRAEALETFASARQHLVQQLGIEPGSSLRKLHHSILVGEMSDAV</sequence>
<dbReference type="SUPFAM" id="SSF46894">
    <property type="entry name" value="C-terminal effector domain of the bipartite response regulators"/>
    <property type="match status" value="1"/>
</dbReference>
<keyword evidence="3 5" id="KW-0238">DNA-binding</keyword>
<dbReference type="PANTHER" id="PTHR35807:SF1">
    <property type="entry name" value="TRANSCRIPTIONAL REGULATOR REDD"/>
    <property type="match status" value="1"/>
</dbReference>
<feature type="DNA-binding region" description="OmpR/PhoB-type" evidence="5">
    <location>
        <begin position="24"/>
        <end position="129"/>
    </location>
</feature>
<dbReference type="GO" id="GO:0006355">
    <property type="term" value="P:regulation of DNA-templated transcription"/>
    <property type="evidence" value="ECO:0007669"/>
    <property type="project" value="InterPro"/>
</dbReference>
<dbReference type="InterPro" id="IPR051677">
    <property type="entry name" value="AfsR-DnrI-RedD_regulator"/>
</dbReference>
<dbReference type="Proteomes" id="UP000199622">
    <property type="component" value="Unassembled WGS sequence"/>
</dbReference>
<dbReference type="InterPro" id="IPR005158">
    <property type="entry name" value="BTAD"/>
</dbReference>
<dbReference type="InterPro" id="IPR011990">
    <property type="entry name" value="TPR-like_helical_dom_sf"/>
</dbReference>
<name>A0A1H4XKK4_9PSEU</name>
<organism evidence="7 8">
    <name type="scientific">Amycolatopsis tolypomycina</name>
    <dbReference type="NCBI Taxonomy" id="208445"/>
    <lineage>
        <taxon>Bacteria</taxon>
        <taxon>Bacillati</taxon>
        <taxon>Actinomycetota</taxon>
        <taxon>Actinomycetes</taxon>
        <taxon>Pseudonocardiales</taxon>
        <taxon>Pseudonocardiaceae</taxon>
        <taxon>Amycolatopsis</taxon>
    </lineage>
</organism>
<evidence type="ECO:0000256" key="3">
    <source>
        <dbReference type="ARBA" id="ARBA00023125"/>
    </source>
</evidence>
<dbReference type="SMART" id="SM00862">
    <property type="entry name" value="Trans_reg_C"/>
    <property type="match status" value="1"/>
</dbReference>
<dbReference type="EMBL" id="FNSO01000004">
    <property type="protein sequence ID" value="SED06179.1"/>
    <property type="molecule type" value="Genomic_DNA"/>
</dbReference>
<evidence type="ECO:0000259" key="6">
    <source>
        <dbReference type="PROSITE" id="PS51755"/>
    </source>
</evidence>
<evidence type="ECO:0000256" key="5">
    <source>
        <dbReference type="PROSITE-ProRule" id="PRU01091"/>
    </source>
</evidence>
<evidence type="ECO:0000313" key="7">
    <source>
        <dbReference type="EMBL" id="SED06179.1"/>
    </source>
</evidence>
<keyword evidence="2" id="KW-0805">Transcription regulation</keyword>
<proteinExistence type="inferred from homology"/>
<evidence type="ECO:0000256" key="1">
    <source>
        <dbReference type="ARBA" id="ARBA00005820"/>
    </source>
</evidence>
<keyword evidence="8" id="KW-1185">Reference proteome</keyword>
<dbReference type="InterPro" id="IPR016032">
    <property type="entry name" value="Sig_transdc_resp-reg_C-effctor"/>
</dbReference>